<feature type="domain" description="Enoyl reductase (ER)" evidence="6">
    <location>
        <begin position="12"/>
        <end position="364"/>
    </location>
</feature>
<dbReference type="Gene3D" id="3.90.180.10">
    <property type="entry name" value="Medium-chain alcohol dehydrogenases, catalytic domain"/>
    <property type="match status" value="1"/>
</dbReference>
<dbReference type="PANTHER" id="PTHR43880:SF12">
    <property type="entry name" value="ALCOHOL DEHYDROGENASE CLASS-3"/>
    <property type="match status" value="1"/>
</dbReference>
<dbReference type="SUPFAM" id="SSF50129">
    <property type="entry name" value="GroES-like"/>
    <property type="match status" value="1"/>
</dbReference>
<evidence type="ECO:0000313" key="8">
    <source>
        <dbReference type="Proteomes" id="UP001410394"/>
    </source>
</evidence>
<dbReference type="InterPro" id="IPR013154">
    <property type="entry name" value="ADH-like_N"/>
</dbReference>
<evidence type="ECO:0000256" key="2">
    <source>
        <dbReference type="ARBA" id="ARBA00022833"/>
    </source>
</evidence>
<dbReference type="Pfam" id="PF08240">
    <property type="entry name" value="ADH_N"/>
    <property type="match status" value="1"/>
</dbReference>
<keyword evidence="1 5" id="KW-0479">Metal-binding</keyword>
<dbReference type="Proteomes" id="UP001410394">
    <property type="component" value="Unassembled WGS sequence"/>
</dbReference>
<keyword evidence="3" id="KW-0560">Oxidoreductase</keyword>
<keyword evidence="4" id="KW-0520">NAD</keyword>
<gene>
    <name evidence="7" type="ORF">ABDB84_12600</name>
</gene>
<dbReference type="Pfam" id="PF00107">
    <property type="entry name" value="ADH_zinc_N"/>
    <property type="match status" value="1"/>
</dbReference>
<dbReference type="InterPro" id="IPR011032">
    <property type="entry name" value="GroES-like_sf"/>
</dbReference>
<dbReference type="Gene3D" id="3.40.50.720">
    <property type="entry name" value="NAD(P)-binding Rossmann-like Domain"/>
    <property type="match status" value="1"/>
</dbReference>
<evidence type="ECO:0000313" key="7">
    <source>
        <dbReference type="EMBL" id="MEN3069323.1"/>
    </source>
</evidence>
<evidence type="ECO:0000256" key="5">
    <source>
        <dbReference type="RuleBase" id="RU361277"/>
    </source>
</evidence>
<dbReference type="CDD" id="cd08278">
    <property type="entry name" value="benzyl_alcohol_DH"/>
    <property type="match status" value="1"/>
</dbReference>
<keyword evidence="8" id="KW-1185">Reference proteome</keyword>
<keyword evidence="2 5" id="KW-0862">Zinc</keyword>
<comment type="caution">
    <text evidence="7">The sequence shown here is derived from an EMBL/GenBank/DDBJ whole genome shotgun (WGS) entry which is preliminary data.</text>
</comment>
<evidence type="ECO:0000256" key="4">
    <source>
        <dbReference type="ARBA" id="ARBA00023027"/>
    </source>
</evidence>
<dbReference type="PROSITE" id="PS00059">
    <property type="entry name" value="ADH_ZINC"/>
    <property type="match status" value="1"/>
</dbReference>
<protein>
    <submittedName>
        <fullName evidence="7">NAD(P)-dependent alcohol dehydrogenase</fullName>
    </submittedName>
</protein>
<dbReference type="PANTHER" id="PTHR43880">
    <property type="entry name" value="ALCOHOL DEHYDROGENASE"/>
    <property type="match status" value="1"/>
</dbReference>
<evidence type="ECO:0000256" key="1">
    <source>
        <dbReference type="ARBA" id="ARBA00022723"/>
    </source>
</evidence>
<name>A0ABU9Z0K2_9RHOO</name>
<accession>A0ABU9Z0K2</accession>
<dbReference type="InterPro" id="IPR002328">
    <property type="entry name" value="ADH_Zn_CS"/>
</dbReference>
<comment type="cofactor">
    <cofactor evidence="5">
        <name>Zn(2+)</name>
        <dbReference type="ChEBI" id="CHEBI:29105"/>
    </cofactor>
</comment>
<dbReference type="SMART" id="SM00829">
    <property type="entry name" value="PKS_ER"/>
    <property type="match status" value="1"/>
</dbReference>
<dbReference type="EMBL" id="JBDIVE010000006">
    <property type="protein sequence ID" value="MEN3069323.1"/>
    <property type="molecule type" value="Genomic_DNA"/>
</dbReference>
<evidence type="ECO:0000256" key="3">
    <source>
        <dbReference type="ARBA" id="ARBA00023002"/>
    </source>
</evidence>
<dbReference type="InterPro" id="IPR020843">
    <property type="entry name" value="ER"/>
</dbReference>
<dbReference type="SUPFAM" id="SSF51735">
    <property type="entry name" value="NAD(P)-binding Rossmann-fold domains"/>
    <property type="match status" value="1"/>
</dbReference>
<comment type="similarity">
    <text evidence="5">Belongs to the zinc-containing alcohol dehydrogenase family.</text>
</comment>
<dbReference type="InterPro" id="IPR036291">
    <property type="entry name" value="NAD(P)-bd_dom_sf"/>
</dbReference>
<dbReference type="InterPro" id="IPR013149">
    <property type="entry name" value="ADH-like_C"/>
</dbReference>
<dbReference type="RefSeq" id="WP_345920093.1">
    <property type="nucleotide sequence ID" value="NZ_JBDIVE010000006.1"/>
</dbReference>
<organism evidence="7 8">
    <name type="scientific">Uliginosibacterium sediminicola</name>
    <dbReference type="NCBI Taxonomy" id="2024550"/>
    <lineage>
        <taxon>Bacteria</taxon>
        <taxon>Pseudomonadati</taxon>
        <taxon>Pseudomonadota</taxon>
        <taxon>Betaproteobacteria</taxon>
        <taxon>Rhodocyclales</taxon>
        <taxon>Zoogloeaceae</taxon>
        <taxon>Uliginosibacterium</taxon>
    </lineage>
</organism>
<sequence>MQIKAAVARDRGCALSLESLELEAPRDTEILVRVVATGVCHTDMVVRDGLLPTPMPVVLGHEGAGVVERVGAAVTKVAPGDHVVMSFNSCGHCPSCEEHEPAYCHEFFPRNFFATREDGSSALSQHGECVHGNFFGQSSFATYALCHQRNVVKVSKDADLKLLGPLACGIQTGAGAVINALKVKPGKRFVVFGAGSVGLSALMAAKAIGASVIAAVDTQDSRLEFARSIGATHTFNPQRDDVVKALTEISGYGFDYALDTTGIAAVIRNAVLSLAPRGACGILGASAMGTELSLDEVHFMSGGRRLIGIVEGSADPEKFIPQLIQMHLAGQFPFERMVRFYPFEQINEAIHDSETGRTIKPILLISA</sequence>
<evidence type="ECO:0000259" key="6">
    <source>
        <dbReference type="SMART" id="SM00829"/>
    </source>
</evidence>
<proteinExistence type="inferred from homology"/>
<reference evidence="7 8" key="1">
    <citation type="journal article" date="2018" name="Int. J. Syst. Evol. Microbiol.">
        <title>Uliginosibacterium sediminicola sp. nov., isolated from freshwater sediment.</title>
        <authorList>
            <person name="Hwang W.M."/>
            <person name="Kim S.M."/>
            <person name="Kang K."/>
            <person name="Ahn T.Y."/>
        </authorList>
    </citation>
    <scope>NUCLEOTIDE SEQUENCE [LARGE SCALE GENOMIC DNA]</scope>
    <source>
        <strain evidence="7 8">M1-21</strain>
    </source>
</reference>